<dbReference type="RefSeq" id="WP_243996295.1">
    <property type="nucleotide sequence ID" value="NZ_JALHLE010000044.1"/>
</dbReference>
<protein>
    <submittedName>
        <fullName evidence="1">Uncharacterized protein</fullName>
    </submittedName>
</protein>
<dbReference type="EMBL" id="JALHLE010000044">
    <property type="protein sequence ID" value="MCJ2180847.1"/>
    <property type="molecule type" value="Genomic_DNA"/>
</dbReference>
<accession>A0ABT0B6Y9</accession>
<evidence type="ECO:0000313" key="2">
    <source>
        <dbReference type="Proteomes" id="UP001162880"/>
    </source>
</evidence>
<evidence type="ECO:0000313" key="1">
    <source>
        <dbReference type="EMBL" id="MCJ2180847.1"/>
    </source>
</evidence>
<comment type="caution">
    <text evidence="1">The sequence shown here is derived from an EMBL/GenBank/DDBJ whole genome shotgun (WGS) entry which is preliminary data.</text>
</comment>
<dbReference type="Proteomes" id="UP001162880">
    <property type="component" value="Unassembled WGS sequence"/>
</dbReference>
<proteinExistence type="predicted"/>
<reference evidence="1" key="1">
    <citation type="submission" date="2022-03" db="EMBL/GenBank/DDBJ databases">
        <title>Identification of a novel bacterium isolated from mangrove sediments.</title>
        <authorList>
            <person name="Pan X."/>
        </authorList>
    </citation>
    <scope>NUCLEOTIDE SEQUENCE</scope>
    <source>
        <strain evidence="1">B2580</strain>
    </source>
</reference>
<name>A0ABT0B6Y9_9SPHN</name>
<sequence length="346" mass="37294">MTGPAADLAGGLDAALEYFQPERPADPEMRDSATLWVMDKSGRFALPRVTIDVVGGEWETPRLQLNFAAEGGKVMRVWSQGPGGLALDGDGRAMTRDAGALRFACLEPFRRWALEFDGTAMRTTTQAELEASQDAVPAALAFRLEAEMAAPPWLMGGLTPEAASRMLGGDASALMGGVRYEQLCRIRGTISYDGADHDVDATGMRVRRQGVRNMSSAMGHCQHSALFPSGRAFGAIVMARGPEGPETFNEAFLLQGDGRKVAARVARAPWMTRLGPGGEDVGLVLESEVGTIRIEGQALLSMFDHYNFEMAGTSVLHQGTARYVWDGEEAIGLIERCTLRSRLNGL</sequence>
<keyword evidence="2" id="KW-1185">Reference proteome</keyword>
<organism evidence="1 2">
    <name type="scientific">Novosphingobium album</name>
    <name type="common">ex Hu et al. 2023</name>
    <dbReference type="NCBI Taxonomy" id="2930093"/>
    <lineage>
        <taxon>Bacteria</taxon>
        <taxon>Pseudomonadati</taxon>
        <taxon>Pseudomonadota</taxon>
        <taxon>Alphaproteobacteria</taxon>
        <taxon>Sphingomonadales</taxon>
        <taxon>Sphingomonadaceae</taxon>
        <taxon>Novosphingobium</taxon>
    </lineage>
</organism>
<gene>
    <name evidence="1" type="ORF">MTR64_19935</name>
</gene>